<sequence length="49" mass="5231">MTWRSSLPLNGTCAASRSQSRAPAAANKSCGKRSISEQSDSLPASIFRF</sequence>
<evidence type="ECO:0000256" key="1">
    <source>
        <dbReference type="SAM" id="MobiDB-lite"/>
    </source>
</evidence>
<feature type="compositionally biased region" description="Low complexity" evidence="1">
    <location>
        <begin position="14"/>
        <end position="26"/>
    </location>
</feature>
<proteinExistence type="predicted"/>
<reference evidence="2" key="1">
    <citation type="submission" date="2014-09" db="EMBL/GenBank/DDBJ databases">
        <authorList>
            <person name="Magalhaes I.L.F."/>
            <person name="Oliveira U."/>
            <person name="Santos F.R."/>
            <person name="Vidigal T.H.D.A."/>
            <person name="Brescovit A.D."/>
            <person name="Santos A.J."/>
        </authorList>
    </citation>
    <scope>NUCLEOTIDE SEQUENCE</scope>
    <source>
        <tissue evidence="2">Shoot tissue taken approximately 20 cm above the soil surface</tissue>
    </source>
</reference>
<protein>
    <submittedName>
        <fullName evidence="2">Uncharacterized protein</fullName>
    </submittedName>
</protein>
<feature type="region of interest" description="Disordered" evidence="1">
    <location>
        <begin position="1"/>
        <end position="49"/>
    </location>
</feature>
<dbReference type="AlphaFoldDB" id="A0A0A9SME1"/>
<dbReference type="EMBL" id="GBRH01255526">
    <property type="protein sequence ID" value="JAD42369.1"/>
    <property type="molecule type" value="Transcribed_RNA"/>
</dbReference>
<evidence type="ECO:0000313" key="2">
    <source>
        <dbReference type="EMBL" id="JAD42369.1"/>
    </source>
</evidence>
<name>A0A0A9SME1_ARUDO</name>
<organism evidence="2">
    <name type="scientific">Arundo donax</name>
    <name type="common">Giant reed</name>
    <name type="synonym">Donax arundinaceus</name>
    <dbReference type="NCBI Taxonomy" id="35708"/>
    <lineage>
        <taxon>Eukaryota</taxon>
        <taxon>Viridiplantae</taxon>
        <taxon>Streptophyta</taxon>
        <taxon>Embryophyta</taxon>
        <taxon>Tracheophyta</taxon>
        <taxon>Spermatophyta</taxon>
        <taxon>Magnoliopsida</taxon>
        <taxon>Liliopsida</taxon>
        <taxon>Poales</taxon>
        <taxon>Poaceae</taxon>
        <taxon>PACMAD clade</taxon>
        <taxon>Arundinoideae</taxon>
        <taxon>Arundineae</taxon>
        <taxon>Arundo</taxon>
    </lineage>
</organism>
<accession>A0A0A9SME1</accession>
<reference evidence="2" key="2">
    <citation type="journal article" date="2015" name="Data Brief">
        <title>Shoot transcriptome of the giant reed, Arundo donax.</title>
        <authorList>
            <person name="Barrero R.A."/>
            <person name="Guerrero F.D."/>
            <person name="Moolhuijzen P."/>
            <person name="Goolsby J.A."/>
            <person name="Tidwell J."/>
            <person name="Bellgard S.E."/>
            <person name="Bellgard M.I."/>
        </authorList>
    </citation>
    <scope>NUCLEOTIDE SEQUENCE</scope>
    <source>
        <tissue evidence="2">Shoot tissue taken approximately 20 cm above the soil surface</tissue>
    </source>
</reference>